<dbReference type="InterPro" id="IPR002477">
    <property type="entry name" value="Peptidoglycan-bd-like"/>
</dbReference>
<evidence type="ECO:0000313" key="3">
    <source>
        <dbReference type="EMBL" id="NUU13004.1"/>
    </source>
</evidence>
<name>A0ABX2M4F6_9MICO</name>
<dbReference type="Pfam" id="PF08924">
    <property type="entry name" value="Rv2525c_GlyHyd-like"/>
    <property type="match status" value="1"/>
</dbReference>
<dbReference type="InterPro" id="IPR036365">
    <property type="entry name" value="PGBD-like_sf"/>
</dbReference>
<dbReference type="InterPro" id="IPR017853">
    <property type="entry name" value="GH"/>
</dbReference>
<reference evidence="3 4" key="1">
    <citation type="submission" date="2020-05" db="EMBL/GenBank/DDBJ databases">
        <title>Genome Sequencing of Type Strains.</title>
        <authorList>
            <person name="Lemaire J.F."/>
            <person name="Inderbitzin P."/>
            <person name="Gregorio O.A."/>
            <person name="Collins S.B."/>
            <person name="Wespe N."/>
            <person name="Knight-Connoni V."/>
        </authorList>
    </citation>
    <scope>NUCLEOTIDE SEQUENCE [LARGE SCALE GENOMIC DNA]</scope>
    <source>
        <strain evidence="3 4">ATCC 19096</strain>
    </source>
</reference>
<dbReference type="SUPFAM" id="SSF51445">
    <property type="entry name" value="(Trans)glycosidases"/>
    <property type="match status" value="1"/>
</dbReference>
<dbReference type="InterPro" id="IPR036366">
    <property type="entry name" value="PGBDSf"/>
</dbReference>
<dbReference type="Gene3D" id="3.20.20.80">
    <property type="entry name" value="Glycosidases"/>
    <property type="match status" value="1"/>
</dbReference>
<dbReference type="EMBL" id="JABMCE010000056">
    <property type="protein sequence ID" value="NUU13004.1"/>
    <property type="molecule type" value="Genomic_DNA"/>
</dbReference>
<dbReference type="CDD" id="cd06418">
    <property type="entry name" value="GH25_BacA-like"/>
    <property type="match status" value="1"/>
</dbReference>
<evidence type="ECO:0000259" key="2">
    <source>
        <dbReference type="Pfam" id="PF08924"/>
    </source>
</evidence>
<comment type="caution">
    <text evidence="3">The sequence shown here is derived from an EMBL/GenBank/DDBJ whole genome shotgun (WGS) entry which is preliminary data.</text>
</comment>
<keyword evidence="4" id="KW-1185">Reference proteome</keyword>
<gene>
    <name evidence="3" type="ORF">HP507_04020</name>
</gene>
<dbReference type="SUPFAM" id="SSF47090">
    <property type="entry name" value="PGBD-like"/>
    <property type="match status" value="1"/>
</dbReference>
<feature type="domain" description="Rv2525c-like glycoside hydrolase-like" evidence="2">
    <location>
        <begin position="306"/>
        <end position="464"/>
    </location>
</feature>
<protein>
    <submittedName>
        <fullName evidence="3">DUF1906 domain-containing protein</fullName>
    </submittedName>
</protein>
<proteinExistence type="predicted"/>
<organism evidence="3 4">
    <name type="scientific">Curtobacterium pusillum</name>
    <dbReference type="NCBI Taxonomy" id="69373"/>
    <lineage>
        <taxon>Bacteria</taxon>
        <taxon>Bacillati</taxon>
        <taxon>Actinomycetota</taxon>
        <taxon>Actinomycetes</taxon>
        <taxon>Micrococcales</taxon>
        <taxon>Microbacteriaceae</taxon>
        <taxon>Curtobacterium</taxon>
    </lineage>
</organism>
<sequence length="770" mass="83681">MDIWVQKAQAWLNSRYRNVSGYQTIAEDGVTGWGTMYALTRALQHELGITALSNNFGDGTSAAFSSKIGTLSPSTKNVGVVGILQCALWCKGYSGDVEFGKWTSVVTSSVASINTQLGLRSDGTVNAKLMRSLLTLDAYVIVGGGTDPVRRAQQWINGRYAAHSTYRLVPCDGLYSRDVQYGFMFGIQFELGMADSVANGNFGPGTQSGLKTQASVAAGSVDGAKAWVSLFQIALLFNGFSVTRNGTFDEKTRTATTSFQQFLLLDAHGRGDFDTWAALLVSTGNPNRAVTGIDTTTKVTQELATQLRSEGYTVIGRYLTVEAKSIARGELERLFAAGFSLIPIMQNYNNAAQYFTYEIGYTQGYQAAMRARQLGLPRDSVIFFPVDYDAFATEVDGILKNYFAGVRAGLDLSVNVPYRVGIYATRYIADRVYRSGWADAIWVSGMSTGYSGNLAYPMPQGWSYNQIQELHDRNLDRNAVSPSAQPVRGSEVALPPSYNEVVWKTSFEFTRLSVLAERALSRQPLLPPNKAGQMVLWYLQTGEYDDKMWTVYTPLPETSAGVYGEKWGLARGDLYLDAGPVSESLTSFDGDIQHLAATANGVCIWGDSAGARTGTAGDLGGWSADLLTMWADYGSLGVGKTADEYVTEYLGGTSGRFSYDDLLADAEGWLLGRRMHAGTNLVDAHRAVRSAAHDDTSILRLFLQERFAVTSEATTDILKAAIRDVFVGPWPISSLPRTVFLGLDGSPDQKQLQSIVDSGSAKLLRMAGLA</sequence>
<dbReference type="Proteomes" id="UP000573001">
    <property type="component" value="Unassembled WGS sequence"/>
</dbReference>
<accession>A0ABX2M4F6</accession>
<dbReference type="Pfam" id="PF01471">
    <property type="entry name" value="PG_binding_1"/>
    <property type="match status" value="1"/>
</dbReference>
<dbReference type="RefSeq" id="WP_175350564.1">
    <property type="nucleotide sequence ID" value="NZ_BAAAWQ010000001.1"/>
</dbReference>
<dbReference type="Gene3D" id="1.10.101.10">
    <property type="entry name" value="PGBD-like superfamily/PGBD"/>
    <property type="match status" value="1"/>
</dbReference>
<evidence type="ECO:0000313" key="4">
    <source>
        <dbReference type="Proteomes" id="UP000573001"/>
    </source>
</evidence>
<feature type="domain" description="Peptidoglycan binding-like" evidence="1">
    <location>
        <begin position="228"/>
        <end position="279"/>
    </location>
</feature>
<evidence type="ECO:0000259" key="1">
    <source>
        <dbReference type="Pfam" id="PF01471"/>
    </source>
</evidence>
<dbReference type="InterPro" id="IPR015020">
    <property type="entry name" value="Rv2525c-like_Glyco_Hydro-like"/>
</dbReference>